<accession>K3ZM79</accession>
<evidence type="ECO:0000313" key="5">
    <source>
        <dbReference type="Proteomes" id="UP000004995"/>
    </source>
</evidence>
<name>K3ZM79_SETIT</name>
<reference evidence="3 5" key="1">
    <citation type="journal article" date="2012" name="Nat. Biotechnol.">
        <title>Reference genome sequence of the model plant Setaria.</title>
        <authorList>
            <person name="Bennetzen J.L."/>
            <person name="Schmutz J."/>
            <person name="Wang H."/>
            <person name="Percifield R."/>
            <person name="Hawkins J."/>
            <person name="Pontaroli A.C."/>
            <person name="Estep M."/>
            <person name="Feng L."/>
            <person name="Vaughn J.N."/>
            <person name="Grimwood J."/>
            <person name="Jenkins J."/>
            <person name="Barry K."/>
            <person name="Lindquist E."/>
            <person name="Hellsten U."/>
            <person name="Deshpande S."/>
            <person name="Wang X."/>
            <person name="Wu X."/>
            <person name="Mitros T."/>
            <person name="Triplett J."/>
            <person name="Yang X."/>
            <person name="Ye C.Y."/>
            <person name="Mauro-Herrera M."/>
            <person name="Wang L."/>
            <person name="Li P."/>
            <person name="Sharma M."/>
            <person name="Sharma R."/>
            <person name="Ronald P.C."/>
            <person name="Panaud O."/>
            <person name="Kellogg E.A."/>
            <person name="Brutnell T.P."/>
            <person name="Doust A.N."/>
            <person name="Tuskan G.A."/>
            <person name="Rokhsar D."/>
            <person name="Devos K.M."/>
        </authorList>
    </citation>
    <scope>NUCLEOTIDE SEQUENCE [LARGE SCALE GENOMIC DNA]</scope>
    <source>
        <strain evidence="5">cv. Yugu1</strain>
        <strain evidence="3">Yugu1</strain>
    </source>
</reference>
<dbReference type="Proteomes" id="UP000004995">
    <property type="component" value="Unassembled WGS sequence"/>
</dbReference>
<protein>
    <recommendedName>
        <fullName evidence="2">NB-ARC domain-containing protein</fullName>
    </recommendedName>
</protein>
<dbReference type="OrthoDB" id="686380at2759"/>
<reference evidence="3" key="2">
    <citation type="submission" date="2015-07" db="EMBL/GenBank/DDBJ databases">
        <authorList>
            <person name="Noorani M."/>
        </authorList>
    </citation>
    <scope>NUCLEOTIDE SEQUENCE</scope>
    <source>
        <strain evidence="3">Yugu1</strain>
    </source>
</reference>
<dbReference type="Gene3D" id="3.40.50.300">
    <property type="entry name" value="P-loop containing nucleotide triphosphate hydrolases"/>
    <property type="match status" value="1"/>
</dbReference>
<evidence type="ECO:0000259" key="2">
    <source>
        <dbReference type="Pfam" id="PF00931"/>
    </source>
</evidence>
<proteinExistence type="predicted"/>
<dbReference type="HOGENOM" id="CLU_2473264_0_0_1"/>
<feature type="region of interest" description="Disordered" evidence="1">
    <location>
        <begin position="1"/>
        <end position="20"/>
    </location>
</feature>
<dbReference type="STRING" id="4555.K3ZM79"/>
<dbReference type="Gramene" id="KQK95893">
    <property type="protein sequence ID" value="KQK95893"/>
    <property type="gene ID" value="SETIT_027693mg"/>
</dbReference>
<dbReference type="PANTHER" id="PTHR19338">
    <property type="entry name" value="TRANSLOCASE OF INNER MITOCHONDRIAL MEMBRANE 13 HOMOLOG"/>
    <property type="match status" value="1"/>
</dbReference>
<dbReference type="InterPro" id="IPR027417">
    <property type="entry name" value="P-loop_NTPase"/>
</dbReference>
<feature type="domain" description="NB-ARC" evidence="2">
    <location>
        <begin position="31"/>
        <end position="81"/>
    </location>
</feature>
<dbReference type="EMBL" id="CM003535">
    <property type="protein sequence ID" value="RCV39638.1"/>
    <property type="molecule type" value="Genomic_DNA"/>
</dbReference>
<dbReference type="PANTHER" id="PTHR19338:SF45">
    <property type="entry name" value="RX N-TERMINAL DOMAIN-CONTAINING PROTEIN"/>
    <property type="match status" value="1"/>
</dbReference>
<reference evidence="4" key="3">
    <citation type="submission" date="2018-08" db="UniProtKB">
        <authorList>
            <consortium name="EnsemblPlants"/>
        </authorList>
    </citation>
    <scope>IDENTIFICATION</scope>
    <source>
        <strain evidence="4">Yugu1</strain>
    </source>
</reference>
<sequence>MGDHTEERQEGSPWTMATKPCAVGFGGPESEIVQRLIDDEKELKVVSVLGPGGLGKTTLAREVFKKQRSQFDCGAIVYVGRYPSLDDT</sequence>
<organism evidence="3">
    <name type="scientific">Setaria italica</name>
    <name type="common">Foxtail millet</name>
    <name type="synonym">Panicum italicum</name>
    <dbReference type="NCBI Taxonomy" id="4555"/>
    <lineage>
        <taxon>Eukaryota</taxon>
        <taxon>Viridiplantae</taxon>
        <taxon>Streptophyta</taxon>
        <taxon>Embryophyta</taxon>
        <taxon>Tracheophyta</taxon>
        <taxon>Spermatophyta</taxon>
        <taxon>Magnoliopsida</taxon>
        <taxon>Liliopsida</taxon>
        <taxon>Poales</taxon>
        <taxon>Poaceae</taxon>
        <taxon>PACMAD clade</taxon>
        <taxon>Panicoideae</taxon>
        <taxon>Panicodae</taxon>
        <taxon>Paniceae</taxon>
        <taxon>Cenchrinae</taxon>
        <taxon>Setaria</taxon>
    </lineage>
</organism>
<dbReference type="AlphaFoldDB" id="K3ZM79"/>
<dbReference type="EMBL" id="AGNK02005238">
    <property type="status" value="NOT_ANNOTATED_CDS"/>
    <property type="molecule type" value="Genomic_DNA"/>
</dbReference>
<dbReference type="EnsemblPlants" id="KQK95893">
    <property type="protein sequence ID" value="KQK95893"/>
    <property type="gene ID" value="SETIT_027693mg"/>
</dbReference>
<dbReference type="Pfam" id="PF00931">
    <property type="entry name" value="NB-ARC"/>
    <property type="match status" value="1"/>
</dbReference>
<evidence type="ECO:0000313" key="4">
    <source>
        <dbReference type="EnsemblPlants" id="KQK95893"/>
    </source>
</evidence>
<gene>
    <name evidence="3" type="ORF">SETIT_8G239600v2</name>
</gene>
<evidence type="ECO:0000313" key="3">
    <source>
        <dbReference type="EMBL" id="RCV39638.1"/>
    </source>
</evidence>
<dbReference type="SUPFAM" id="SSF52540">
    <property type="entry name" value="P-loop containing nucleoside triphosphate hydrolases"/>
    <property type="match status" value="1"/>
</dbReference>
<dbReference type="GO" id="GO:0043531">
    <property type="term" value="F:ADP binding"/>
    <property type="evidence" value="ECO:0007669"/>
    <property type="project" value="InterPro"/>
</dbReference>
<keyword evidence="5" id="KW-1185">Reference proteome</keyword>
<dbReference type="InterPro" id="IPR002182">
    <property type="entry name" value="NB-ARC"/>
</dbReference>
<evidence type="ECO:0000256" key="1">
    <source>
        <dbReference type="SAM" id="MobiDB-lite"/>
    </source>
</evidence>
<feature type="compositionally biased region" description="Basic and acidic residues" evidence="1">
    <location>
        <begin position="1"/>
        <end position="10"/>
    </location>
</feature>